<evidence type="ECO:0000313" key="3">
    <source>
        <dbReference type="Ensembl" id="ENSSFAP00005005175.1"/>
    </source>
</evidence>
<dbReference type="PANTHER" id="PTHR45784">
    <property type="entry name" value="C-TYPE LECTIN DOMAIN FAMILY 20 MEMBER A-RELATED"/>
    <property type="match status" value="1"/>
</dbReference>
<evidence type="ECO:0000313" key="4">
    <source>
        <dbReference type="Proteomes" id="UP000472267"/>
    </source>
</evidence>
<dbReference type="PANTHER" id="PTHR45784:SF3">
    <property type="entry name" value="C-TYPE LECTIN DOMAIN FAMILY 4 MEMBER K-LIKE-RELATED"/>
    <property type="match status" value="1"/>
</dbReference>
<evidence type="ECO:0000256" key="1">
    <source>
        <dbReference type="SAM" id="SignalP"/>
    </source>
</evidence>
<reference evidence="3" key="2">
    <citation type="submission" date="2025-08" db="UniProtKB">
        <authorList>
            <consortium name="Ensembl"/>
        </authorList>
    </citation>
    <scope>IDENTIFICATION</scope>
</reference>
<dbReference type="Ensembl" id="ENSSFAT00005005475.1">
    <property type="protein sequence ID" value="ENSSFAP00005005175.1"/>
    <property type="gene ID" value="ENSSFAG00005003296.1"/>
</dbReference>
<dbReference type="InterPro" id="IPR016187">
    <property type="entry name" value="CTDL_fold"/>
</dbReference>
<dbReference type="Gene3D" id="3.10.100.10">
    <property type="entry name" value="Mannose-Binding Protein A, subunit A"/>
    <property type="match status" value="1"/>
</dbReference>
<proteinExistence type="predicted"/>
<sequence>MFFLFVCLFFYLIFPGVFCLTSCGEYGFVVVDEALSWTEAQKFCREQHIDLASVTTMDDVENLKRMTAQNPNEKYWIGLYFVETPWTWTLPSHVGENDTFRNWLEKPQTGMILLTAISYKYQRQCGTVFKTYISSVQ</sequence>
<dbReference type="PROSITE" id="PS50041">
    <property type="entry name" value="C_TYPE_LECTIN_2"/>
    <property type="match status" value="1"/>
</dbReference>
<dbReference type="Pfam" id="PF00059">
    <property type="entry name" value="Lectin_C"/>
    <property type="match status" value="1"/>
</dbReference>
<reference evidence="3" key="1">
    <citation type="submission" date="2019-06" db="EMBL/GenBank/DDBJ databases">
        <authorList>
            <consortium name="Wellcome Sanger Institute Data Sharing"/>
        </authorList>
    </citation>
    <scope>NUCLEOTIDE SEQUENCE [LARGE SCALE GENOMIC DNA]</scope>
</reference>
<name>A0A672FKF3_SALFA</name>
<dbReference type="InterPro" id="IPR001304">
    <property type="entry name" value="C-type_lectin-like"/>
</dbReference>
<dbReference type="AlphaFoldDB" id="A0A672FKF3"/>
<reference evidence="3" key="3">
    <citation type="submission" date="2025-09" db="UniProtKB">
        <authorList>
            <consortium name="Ensembl"/>
        </authorList>
    </citation>
    <scope>IDENTIFICATION</scope>
</reference>
<dbReference type="SMART" id="SM00034">
    <property type="entry name" value="CLECT"/>
    <property type="match status" value="1"/>
</dbReference>
<feature type="signal peptide" evidence="1">
    <location>
        <begin position="1"/>
        <end position="19"/>
    </location>
</feature>
<accession>A0A672FKF3</accession>
<evidence type="ECO:0000259" key="2">
    <source>
        <dbReference type="PROSITE" id="PS50041"/>
    </source>
</evidence>
<feature type="domain" description="C-type lectin" evidence="2">
    <location>
        <begin position="23"/>
        <end position="128"/>
    </location>
</feature>
<dbReference type="SUPFAM" id="SSF56436">
    <property type="entry name" value="C-type lectin-like"/>
    <property type="match status" value="1"/>
</dbReference>
<organism evidence="3 4">
    <name type="scientific">Salarias fasciatus</name>
    <name type="common">Jewelled blenny</name>
    <name type="synonym">Blennius fasciatus</name>
    <dbReference type="NCBI Taxonomy" id="181472"/>
    <lineage>
        <taxon>Eukaryota</taxon>
        <taxon>Metazoa</taxon>
        <taxon>Chordata</taxon>
        <taxon>Craniata</taxon>
        <taxon>Vertebrata</taxon>
        <taxon>Euteleostomi</taxon>
        <taxon>Actinopterygii</taxon>
        <taxon>Neopterygii</taxon>
        <taxon>Teleostei</taxon>
        <taxon>Neoteleostei</taxon>
        <taxon>Acanthomorphata</taxon>
        <taxon>Ovalentaria</taxon>
        <taxon>Blenniimorphae</taxon>
        <taxon>Blenniiformes</taxon>
        <taxon>Blennioidei</taxon>
        <taxon>Blenniidae</taxon>
        <taxon>Salariinae</taxon>
        <taxon>Salarias</taxon>
    </lineage>
</organism>
<keyword evidence="1" id="KW-0732">Signal</keyword>
<dbReference type="InParanoid" id="A0A672FKF3"/>
<dbReference type="InterPro" id="IPR016186">
    <property type="entry name" value="C-type_lectin-like/link_sf"/>
</dbReference>
<feature type="chain" id="PRO_5025617437" description="C-type lectin domain-containing protein" evidence="1">
    <location>
        <begin position="20"/>
        <end position="137"/>
    </location>
</feature>
<keyword evidence="4" id="KW-1185">Reference proteome</keyword>
<dbReference type="Proteomes" id="UP000472267">
    <property type="component" value="Chromosome 4"/>
</dbReference>
<protein>
    <recommendedName>
        <fullName evidence="2">C-type lectin domain-containing protein</fullName>
    </recommendedName>
</protein>